<name>A0A2R4XHE9_9BURK</name>
<dbReference type="Gene3D" id="1.10.150.750">
    <property type="match status" value="1"/>
</dbReference>
<organism evidence="3 4">
    <name type="scientific">Orrella marina</name>
    <dbReference type="NCBI Taxonomy" id="2163011"/>
    <lineage>
        <taxon>Bacteria</taxon>
        <taxon>Pseudomonadati</taxon>
        <taxon>Pseudomonadota</taxon>
        <taxon>Betaproteobacteria</taxon>
        <taxon>Burkholderiales</taxon>
        <taxon>Alcaligenaceae</taxon>
        <taxon>Orrella</taxon>
    </lineage>
</organism>
<dbReference type="PANTHER" id="PTHR43316">
    <property type="entry name" value="HYDROLASE, HALOACID DELAHOGENASE-RELATED"/>
    <property type="match status" value="1"/>
</dbReference>
<gene>
    <name evidence="3" type="ORF">DBV39_05115</name>
</gene>
<feature type="region of interest" description="Disordered" evidence="2">
    <location>
        <begin position="1"/>
        <end position="27"/>
    </location>
</feature>
<dbReference type="PANTHER" id="PTHR43316:SF3">
    <property type="entry name" value="HALOACID DEHALOGENASE, TYPE II (AFU_ORTHOLOGUE AFUA_2G07750)-RELATED"/>
    <property type="match status" value="1"/>
</dbReference>
<dbReference type="AlphaFoldDB" id="A0A2R4XHE9"/>
<evidence type="ECO:0000256" key="1">
    <source>
        <dbReference type="ARBA" id="ARBA00022801"/>
    </source>
</evidence>
<dbReference type="RefSeq" id="WP_108620620.1">
    <property type="nucleotide sequence ID" value="NZ_CP028901.1"/>
</dbReference>
<evidence type="ECO:0000313" key="4">
    <source>
        <dbReference type="Proteomes" id="UP000244571"/>
    </source>
</evidence>
<evidence type="ECO:0000313" key="3">
    <source>
        <dbReference type="EMBL" id="AWB33191.1"/>
    </source>
</evidence>
<accession>A0A2R4XHE9</accession>
<dbReference type="SUPFAM" id="SSF56784">
    <property type="entry name" value="HAD-like"/>
    <property type="match status" value="1"/>
</dbReference>
<dbReference type="GO" id="GO:0019120">
    <property type="term" value="F:hydrolase activity, acting on acid halide bonds, in C-halide compounds"/>
    <property type="evidence" value="ECO:0007669"/>
    <property type="project" value="InterPro"/>
</dbReference>
<dbReference type="InterPro" id="IPR036412">
    <property type="entry name" value="HAD-like_sf"/>
</dbReference>
<dbReference type="NCBIfam" id="TIGR01493">
    <property type="entry name" value="HAD-SF-IA-v2"/>
    <property type="match status" value="1"/>
</dbReference>
<dbReference type="InterPro" id="IPR006328">
    <property type="entry name" value="2-HAD"/>
</dbReference>
<dbReference type="EMBL" id="CP028901">
    <property type="protein sequence ID" value="AWB33191.1"/>
    <property type="molecule type" value="Genomic_DNA"/>
</dbReference>
<dbReference type="InterPro" id="IPR006439">
    <property type="entry name" value="HAD-SF_hydro_IA"/>
</dbReference>
<dbReference type="NCBIfam" id="TIGR01428">
    <property type="entry name" value="HAD_type_II"/>
    <property type="match status" value="1"/>
</dbReference>
<reference evidence="3 4" key="1">
    <citation type="submission" date="2018-04" db="EMBL/GenBank/DDBJ databases">
        <title>Bordetella sp. HZ20 isolated from seawater.</title>
        <authorList>
            <person name="Sun C."/>
        </authorList>
    </citation>
    <scope>NUCLEOTIDE SEQUENCE [LARGE SCALE GENOMIC DNA]</scope>
    <source>
        <strain evidence="3 4">HZ20</strain>
    </source>
</reference>
<dbReference type="InterPro" id="IPR051540">
    <property type="entry name" value="S-2-haloacid_dehalogenase"/>
</dbReference>
<protein>
    <submittedName>
        <fullName evidence="3">Haloacid dehalogenase type II</fullName>
    </submittedName>
</protein>
<dbReference type="Gene3D" id="3.40.50.1000">
    <property type="entry name" value="HAD superfamily/HAD-like"/>
    <property type="match status" value="1"/>
</dbReference>
<dbReference type="CDD" id="cd02588">
    <property type="entry name" value="HAD_L2-DEX"/>
    <property type="match status" value="1"/>
</dbReference>
<keyword evidence="1" id="KW-0378">Hydrolase</keyword>
<dbReference type="KEGG" id="boz:DBV39_05115"/>
<dbReference type="InterPro" id="IPR023214">
    <property type="entry name" value="HAD_sf"/>
</dbReference>
<sequence>MKPTSARQPDAQLPTGSSKHSSRSERVEHARREVRLLVFDVFGSVVDWRTSIARDLGHWGQTQGVDADWEALALAWRGLYQPQMQKVRSGERDWTILDVLHREALDSLLPQFGLQGLSEAQKQHINRVWHRLDAWPDSIAGLTRLKSRYTIAPLSNGNVALLTNMARHAGLPWDLVLSTEWFKAYKPQPQTYLGVAHIMGLAPHEVMLCAAHNDDLAAARAQGLRTAFWPRPTEYGPMQKKDFEADADWDIVATDIRDLARQLVD</sequence>
<dbReference type="Proteomes" id="UP000244571">
    <property type="component" value="Chromosome"/>
</dbReference>
<evidence type="ECO:0000256" key="2">
    <source>
        <dbReference type="SAM" id="MobiDB-lite"/>
    </source>
</evidence>
<dbReference type="Pfam" id="PF00702">
    <property type="entry name" value="Hydrolase"/>
    <property type="match status" value="1"/>
</dbReference>
<keyword evidence="4" id="KW-1185">Reference proteome</keyword>
<dbReference type="OrthoDB" id="9785638at2"/>
<proteinExistence type="predicted"/>